<reference evidence="4 5" key="1">
    <citation type="submission" date="2020-08" db="EMBL/GenBank/DDBJ databases">
        <title>Sequencing the genomes of 1000 actinobacteria strains.</title>
        <authorList>
            <person name="Klenk H.-P."/>
        </authorList>
    </citation>
    <scope>NUCLEOTIDE SEQUENCE [LARGE SCALE GENOMIC DNA]</scope>
    <source>
        <strain evidence="4 5">DSM 27099</strain>
    </source>
</reference>
<comment type="caution">
    <text evidence="4">The sequence shown here is derived from an EMBL/GenBank/DDBJ whole genome shotgun (WGS) entry which is preliminary data.</text>
</comment>
<dbReference type="Proteomes" id="UP000529310">
    <property type="component" value="Unassembled WGS sequence"/>
</dbReference>
<evidence type="ECO:0000256" key="2">
    <source>
        <dbReference type="ARBA" id="ARBA00023315"/>
    </source>
</evidence>
<dbReference type="Gene3D" id="3.40.630.30">
    <property type="match status" value="1"/>
</dbReference>
<evidence type="ECO:0000259" key="3">
    <source>
        <dbReference type="PROSITE" id="PS51186"/>
    </source>
</evidence>
<protein>
    <submittedName>
        <fullName evidence="4">GNAT superfamily N-acetyltransferase</fullName>
    </submittedName>
</protein>
<keyword evidence="2" id="KW-0012">Acyltransferase</keyword>
<dbReference type="EMBL" id="JACHWQ010000002">
    <property type="protein sequence ID" value="MBB2975288.1"/>
    <property type="molecule type" value="Genomic_DNA"/>
</dbReference>
<evidence type="ECO:0000256" key="1">
    <source>
        <dbReference type="ARBA" id="ARBA00022679"/>
    </source>
</evidence>
<dbReference type="Pfam" id="PF00583">
    <property type="entry name" value="Acetyltransf_1"/>
    <property type="match status" value="1"/>
</dbReference>
<dbReference type="InterPro" id="IPR000182">
    <property type="entry name" value="GNAT_dom"/>
</dbReference>
<name>A0A7W4V342_9MICO</name>
<dbReference type="PANTHER" id="PTHR43877">
    <property type="entry name" value="AMINOALKYLPHOSPHONATE N-ACETYLTRANSFERASE-RELATED-RELATED"/>
    <property type="match status" value="1"/>
</dbReference>
<organism evidence="4 5">
    <name type="scientific">Microbacterium endophyticum</name>
    <dbReference type="NCBI Taxonomy" id="1526412"/>
    <lineage>
        <taxon>Bacteria</taxon>
        <taxon>Bacillati</taxon>
        <taxon>Actinomycetota</taxon>
        <taxon>Actinomycetes</taxon>
        <taxon>Micrococcales</taxon>
        <taxon>Microbacteriaceae</taxon>
        <taxon>Microbacterium</taxon>
    </lineage>
</organism>
<dbReference type="GO" id="GO:0016747">
    <property type="term" value="F:acyltransferase activity, transferring groups other than amino-acyl groups"/>
    <property type="evidence" value="ECO:0007669"/>
    <property type="project" value="InterPro"/>
</dbReference>
<keyword evidence="1 4" id="KW-0808">Transferase</keyword>
<evidence type="ECO:0000313" key="4">
    <source>
        <dbReference type="EMBL" id="MBB2975288.1"/>
    </source>
</evidence>
<dbReference type="AlphaFoldDB" id="A0A7W4V342"/>
<feature type="domain" description="N-acetyltransferase" evidence="3">
    <location>
        <begin position="26"/>
        <end position="166"/>
    </location>
</feature>
<proteinExistence type="predicted"/>
<gene>
    <name evidence="4" type="ORF">FHX49_000854</name>
</gene>
<evidence type="ECO:0000313" key="5">
    <source>
        <dbReference type="Proteomes" id="UP000529310"/>
    </source>
</evidence>
<dbReference type="PROSITE" id="PS51186">
    <property type="entry name" value="GNAT"/>
    <property type="match status" value="1"/>
</dbReference>
<dbReference type="SUPFAM" id="SSF55729">
    <property type="entry name" value="Acyl-CoA N-acyltransferases (Nat)"/>
    <property type="match status" value="1"/>
</dbReference>
<accession>A0A7W4V342</accession>
<dbReference type="InterPro" id="IPR050832">
    <property type="entry name" value="Bact_Acetyltransf"/>
</dbReference>
<dbReference type="RefSeq" id="WP_165140047.1">
    <property type="nucleotide sequence ID" value="NZ_CP049255.1"/>
</dbReference>
<dbReference type="InterPro" id="IPR016181">
    <property type="entry name" value="Acyl_CoA_acyltransferase"/>
</dbReference>
<sequence length="166" mass="18383">MSNHLSSLRVRASDLNPSDAATVGALIDAYLRQTEREKAEHALRAAFTESMALPAAYQDEVNAPASTFRDAAVYLAEIDSTPVGIAVVKHVDDATEIKRLWAQPEARGRGVGSALLDTITSHHGGPIRLTVWDWRADAIRMYRSRGFALVTPWDERPRLVCMERMP</sequence>
<keyword evidence="5" id="KW-1185">Reference proteome</keyword>
<dbReference type="CDD" id="cd04301">
    <property type="entry name" value="NAT_SF"/>
    <property type="match status" value="1"/>
</dbReference>